<dbReference type="Proteomes" id="UP000054695">
    <property type="component" value="Unassembled WGS sequence"/>
</dbReference>
<keyword evidence="2 5" id="KW-0812">Transmembrane</keyword>
<keyword evidence="4 5" id="KW-0472">Membrane</keyword>
<evidence type="ECO:0000313" key="7">
    <source>
        <dbReference type="EMBL" id="KTC73644.1"/>
    </source>
</evidence>
<evidence type="ECO:0000256" key="5">
    <source>
        <dbReference type="SAM" id="Phobius"/>
    </source>
</evidence>
<feature type="transmembrane region" description="Helical" evidence="5">
    <location>
        <begin position="119"/>
        <end position="136"/>
    </location>
</feature>
<dbReference type="InterPro" id="IPR004837">
    <property type="entry name" value="NaCa_Exmemb"/>
</dbReference>
<accession>A0A0W0RRH1</accession>
<feature type="transmembrane region" description="Helical" evidence="5">
    <location>
        <begin position="319"/>
        <end position="334"/>
    </location>
</feature>
<comment type="caution">
    <text evidence="7">The sequence shown here is derived from an EMBL/GenBank/DDBJ whole genome shotgun (WGS) entry which is preliminary data.</text>
</comment>
<protein>
    <submittedName>
        <fullName evidence="7">Ca2+/Na+ antiporter</fullName>
    </submittedName>
</protein>
<evidence type="ECO:0000259" key="6">
    <source>
        <dbReference type="Pfam" id="PF01699"/>
    </source>
</evidence>
<dbReference type="InterPro" id="IPR004481">
    <property type="entry name" value="K/Na/Ca-exchanger"/>
</dbReference>
<dbReference type="GO" id="GO:0008273">
    <property type="term" value="F:calcium, potassium:sodium antiporter activity"/>
    <property type="evidence" value="ECO:0007669"/>
    <property type="project" value="TreeGrafter"/>
</dbReference>
<dbReference type="AlphaFoldDB" id="A0A0W0RRH1"/>
<feature type="transmembrane region" description="Helical" evidence="5">
    <location>
        <begin position="142"/>
        <end position="160"/>
    </location>
</feature>
<feature type="transmembrane region" description="Helical" evidence="5">
    <location>
        <begin position="220"/>
        <end position="240"/>
    </location>
</feature>
<feature type="transmembrane region" description="Helical" evidence="5">
    <location>
        <begin position="288"/>
        <end position="307"/>
    </location>
</feature>
<dbReference type="EMBL" id="LNXU01000019">
    <property type="protein sequence ID" value="KTC73644.1"/>
    <property type="molecule type" value="Genomic_DNA"/>
</dbReference>
<evidence type="ECO:0000256" key="3">
    <source>
        <dbReference type="ARBA" id="ARBA00022989"/>
    </source>
</evidence>
<dbReference type="PATRIC" id="fig|447.4.peg.2424"/>
<evidence type="ECO:0000256" key="2">
    <source>
        <dbReference type="ARBA" id="ARBA00022692"/>
    </source>
</evidence>
<dbReference type="Gene3D" id="1.20.1420.30">
    <property type="entry name" value="NCX, central ion-binding region"/>
    <property type="match status" value="1"/>
</dbReference>
<keyword evidence="3 5" id="KW-1133">Transmembrane helix</keyword>
<feature type="transmembrane region" description="Helical" evidence="5">
    <location>
        <begin position="73"/>
        <end position="98"/>
    </location>
</feature>
<organism evidence="7 8">
    <name type="scientific">Legionella bozemanae</name>
    <name type="common">Fluoribacter bozemanae</name>
    <dbReference type="NCBI Taxonomy" id="447"/>
    <lineage>
        <taxon>Bacteria</taxon>
        <taxon>Pseudomonadati</taxon>
        <taxon>Pseudomonadota</taxon>
        <taxon>Gammaproteobacteria</taxon>
        <taxon>Legionellales</taxon>
        <taxon>Legionellaceae</taxon>
        <taxon>Legionella</taxon>
    </lineage>
</organism>
<sequence length="335" mass="36443">MYMWFELLGMLVLILISAQLFSNALEHFGERLDISTGVTGSIFAAISTALPETTVPILAIIAGTADRQVNEEISVGAILGAPLMLSTLSTFIMASSVIKKRGLNGWITPEISGFKRDMNFFLMAFTLAALAMFLPLEPNYSLRILFCIILVFLYFLYLMFTFSASKALVENGHAVITSEPLLIAKLGLKNNLKTILIQLILGLILLVFSAKGFIHGVQGAANSIGIPVLLLSLLIIPIATELPEKVNSVIWVRKGQDTLGFGNITGAMVFQGTLLPALGILLTPWAPSRVVLTGILVTYIATAWLRFNISVDGIKIKMLFFNGILYLTYLGIVLS</sequence>
<dbReference type="GO" id="GO:0006874">
    <property type="term" value="P:intracellular calcium ion homeostasis"/>
    <property type="evidence" value="ECO:0007669"/>
    <property type="project" value="TreeGrafter"/>
</dbReference>
<dbReference type="PANTHER" id="PTHR10846:SF8">
    <property type="entry name" value="INNER MEMBRANE PROTEIN YRBG"/>
    <property type="match status" value="1"/>
</dbReference>
<dbReference type="GO" id="GO:0005886">
    <property type="term" value="C:plasma membrane"/>
    <property type="evidence" value="ECO:0007669"/>
    <property type="project" value="TreeGrafter"/>
</dbReference>
<feature type="domain" description="Sodium/calcium exchanger membrane region" evidence="6">
    <location>
        <begin position="7"/>
        <end position="162"/>
    </location>
</feature>
<dbReference type="STRING" id="447.Lboz_2290"/>
<feature type="transmembrane region" description="Helical" evidence="5">
    <location>
        <begin position="261"/>
        <end position="282"/>
    </location>
</feature>
<dbReference type="GO" id="GO:0005262">
    <property type="term" value="F:calcium channel activity"/>
    <property type="evidence" value="ECO:0007669"/>
    <property type="project" value="TreeGrafter"/>
</dbReference>
<reference evidence="7 8" key="1">
    <citation type="submission" date="2015-11" db="EMBL/GenBank/DDBJ databases">
        <title>Genomic analysis of 38 Legionella species identifies large and diverse effector repertoires.</title>
        <authorList>
            <person name="Burstein D."/>
            <person name="Amaro F."/>
            <person name="Zusman T."/>
            <person name="Lifshitz Z."/>
            <person name="Cohen O."/>
            <person name="Gilbert J.A."/>
            <person name="Pupko T."/>
            <person name="Shuman H.A."/>
            <person name="Segal G."/>
        </authorList>
    </citation>
    <scope>NUCLEOTIDE SEQUENCE [LARGE SCALE GENOMIC DNA]</scope>
    <source>
        <strain evidence="7 8">WIGA</strain>
    </source>
</reference>
<evidence type="ECO:0000256" key="4">
    <source>
        <dbReference type="ARBA" id="ARBA00023136"/>
    </source>
</evidence>
<comment type="subcellular location">
    <subcellularLocation>
        <location evidence="1">Membrane</location>
        <topology evidence="1">Multi-pass membrane protein</topology>
    </subcellularLocation>
</comment>
<dbReference type="Pfam" id="PF01699">
    <property type="entry name" value="Na_Ca_ex"/>
    <property type="match status" value="2"/>
</dbReference>
<dbReference type="PANTHER" id="PTHR10846">
    <property type="entry name" value="SODIUM/POTASSIUM/CALCIUM EXCHANGER"/>
    <property type="match status" value="1"/>
</dbReference>
<dbReference type="RefSeq" id="WP_058459890.1">
    <property type="nucleotide sequence ID" value="NZ_CAAAIY010000006.1"/>
</dbReference>
<proteinExistence type="predicted"/>
<dbReference type="InterPro" id="IPR044880">
    <property type="entry name" value="NCX_ion-bd_dom_sf"/>
</dbReference>
<feature type="transmembrane region" description="Helical" evidence="5">
    <location>
        <begin position="195"/>
        <end position="214"/>
    </location>
</feature>
<evidence type="ECO:0000313" key="8">
    <source>
        <dbReference type="Proteomes" id="UP000054695"/>
    </source>
</evidence>
<gene>
    <name evidence="7" type="ORF">Lboz_2290</name>
</gene>
<evidence type="ECO:0000256" key="1">
    <source>
        <dbReference type="ARBA" id="ARBA00004141"/>
    </source>
</evidence>
<name>A0A0W0RRH1_LEGBO</name>
<feature type="domain" description="Sodium/calcium exchanger membrane region" evidence="6">
    <location>
        <begin position="196"/>
        <end position="329"/>
    </location>
</feature>
<keyword evidence="8" id="KW-1185">Reference proteome</keyword>